<evidence type="ECO:0000313" key="3">
    <source>
        <dbReference type="Proteomes" id="UP000256869"/>
    </source>
</evidence>
<proteinExistence type="predicted"/>
<evidence type="ECO:0000313" key="2">
    <source>
        <dbReference type="EMBL" id="RED54766.1"/>
    </source>
</evidence>
<sequence>MPYECLKTEATKLGVNTYELPLKNKGLYSDNVIWINNSLITTERTCVLAEELGHYHTTSGDILDQSRLNNRKQERRAREWAHNRLIPFQRIIDAHEARVKGRHEIAEFLGVTEEFLQESINRYMDKYGIFIQINDRFTIMLEPLSVIELLPS</sequence>
<dbReference type="EMBL" id="QRDY01000021">
    <property type="protein sequence ID" value="RED54766.1"/>
    <property type="molecule type" value="Genomic_DNA"/>
</dbReference>
<dbReference type="Proteomes" id="UP000256869">
    <property type="component" value="Unassembled WGS sequence"/>
</dbReference>
<dbReference type="AlphaFoldDB" id="A0A3D9I0T5"/>
<keyword evidence="3" id="KW-1185">Reference proteome</keyword>
<feature type="domain" description="IrrE N-terminal-like" evidence="1">
    <location>
        <begin position="11"/>
        <end position="118"/>
    </location>
</feature>
<dbReference type="OrthoDB" id="1707128at2"/>
<reference evidence="2 3" key="1">
    <citation type="submission" date="2018-07" db="EMBL/GenBank/DDBJ databases">
        <title>Genomic Encyclopedia of Type Strains, Phase III (KMG-III): the genomes of soil and plant-associated and newly described type strains.</title>
        <authorList>
            <person name="Whitman W."/>
        </authorList>
    </citation>
    <scope>NUCLEOTIDE SEQUENCE [LARGE SCALE GENOMIC DNA]</scope>
    <source>
        <strain evidence="2 3">CECT 8236</strain>
    </source>
</reference>
<dbReference type="InterPro" id="IPR010359">
    <property type="entry name" value="IrrE_HExxH"/>
</dbReference>
<accession>A0A3D9I0T5</accession>
<name>A0A3D9I0T5_9BACL</name>
<protein>
    <submittedName>
        <fullName evidence="2">Uncharacterized protein DUF955</fullName>
    </submittedName>
</protein>
<organism evidence="2 3">
    <name type="scientific">Cohnella lupini</name>
    <dbReference type="NCBI Taxonomy" id="1294267"/>
    <lineage>
        <taxon>Bacteria</taxon>
        <taxon>Bacillati</taxon>
        <taxon>Bacillota</taxon>
        <taxon>Bacilli</taxon>
        <taxon>Bacillales</taxon>
        <taxon>Paenibacillaceae</taxon>
        <taxon>Cohnella</taxon>
    </lineage>
</organism>
<evidence type="ECO:0000259" key="1">
    <source>
        <dbReference type="Pfam" id="PF06114"/>
    </source>
</evidence>
<dbReference type="RefSeq" id="WP_115995132.1">
    <property type="nucleotide sequence ID" value="NZ_QRDY01000021.1"/>
</dbReference>
<comment type="caution">
    <text evidence="2">The sequence shown here is derived from an EMBL/GenBank/DDBJ whole genome shotgun (WGS) entry which is preliminary data.</text>
</comment>
<dbReference type="Pfam" id="PF06114">
    <property type="entry name" value="Peptidase_M78"/>
    <property type="match status" value="1"/>
</dbReference>
<gene>
    <name evidence="2" type="ORF">DFP95_12122</name>
</gene>